<gene>
    <name evidence="3" type="ORF">CLO192961_LOCUS143079</name>
</gene>
<dbReference type="Proteomes" id="UP000766486">
    <property type="component" value="Unassembled WGS sequence"/>
</dbReference>
<dbReference type="Pfam" id="PF00172">
    <property type="entry name" value="Zn_clus"/>
    <property type="match status" value="1"/>
</dbReference>
<dbReference type="CDD" id="cd00067">
    <property type="entry name" value="GAL4"/>
    <property type="match status" value="1"/>
</dbReference>
<proteinExistence type="predicted"/>
<dbReference type="SMART" id="SM00066">
    <property type="entry name" value="GAL4"/>
    <property type="match status" value="1"/>
</dbReference>
<dbReference type="EMBL" id="CABFNS010000720">
    <property type="protein sequence ID" value="VUC24423.1"/>
    <property type="molecule type" value="Genomic_DNA"/>
</dbReference>
<dbReference type="PROSITE" id="PS00463">
    <property type="entry name" value="ZN2_CY6_FUNGAL_1"/>
    <property type="match status" value="1"/>
</dbReference>
<dbReference type="PROSITE" id="PS50048">
    <property type="entry name" value="ZN2_CY6_FUNGAL_2"/>
    <property type="match status" value="1"/>
</dbReference>
<evidence type="ECO:0000313" key="3">
    <source>
        <dbReference type="EMBL" id="VUC24423.1"/>
    </source>
</evidence>
<keyword evidence="1" id="KW-0539">Nucleus</keyword>
<protein>
    <recommendedName>
        <fullName evidence="2">Zn(2)-C6 fungal-type domain-containing protein</fullName>
    </recommendedName>
</protein>
<accession>A0ABY6U064</accession>
<dbReference type="InterPro" id="IPR036864">
    <property type="entry name" value="Zn2-C6_fun-type_DNA-bd_sf"/>
</dbReference>
<evidence type="ECO:0000259" key="2">
    <source>
        <dbReference type="PROSITE" id="PS50048"/>
    </source>
</evidence>
<evidence type="ECO:0000256" key="1">
    <source>
        <dbReference type="ARBA" id="ARBA00023242"/>
    </source>
</evidence>
<keyword evidence="4" id="KW-1185">Reference proteome</keyword>
<dbReference type="InterPro" id="IPR053178">
    <property type="entry name" value="Osmoadaptation_assoc"/>
</dbReference>
<dbReference type="PANTHER" id="PTHR38111:SF6">
    <property type="entry name" value="FINGER DOMAIN PROTEIN, PUTATIVE (AFU_ORTHOLOGUE AFUA_8G01940)-RELATED"/>
    <property type="match status" value="1"/>
</dbReference>
<feature type="domain" description="Zn(2)-C6 fungal-type" evidence="2">
    <location>
        <begin position="9"/>
        <end position="37"/>
    </location>
</feature>
<name>A0ABY6U064_BIOOC</name>
<comment type="caution">
    <text evidence="3">The sequence shown here is derived from an EMBL/GenBank/DDBJ whole genome shotgun (WGS) entry which is preliminary data.</text>
</comment>
<dbReference type="PANTHER" id="PTHR38111">
    <property type="entry name" value="ZN(2)-C6 FUNGAL-TYPE DOMAIN-CONTAINING PROTEIN-RELATED"/>
    <property type="match status" value="1"/>
</dbReference>
<reference evidence="3 4" key="1">
    <citation type="submission" date="2019-06" db="EMBL/GenBank/DDBJ databases">
        <authorList>
            <person name="Broberg M."/>
        </authorList>
    </citation>
    <scope>NUCLEOTIDE SEQUENCE [LARGE SCALE GENOMIC DNA]</scope>
</reference>
<organism evidence="3 4">
    <name type="scientific">Bionectria ochroleuca</name>
    <name type="common">Gliocladium roseum</name>
    <dbReference type="NCBI Taxonomy" id="29856"/>
    <lineage>
        <taxon>Eukaryota</taxon>
        <taxon>Fungi</taxon>
        <taxon>Dikarya</taxon>
        <taxon>Ascomycota</taxon>
        <taxon>Pezizomycotina</taxon>
        <taxon>Sordariomycetes</taxon>
        <taxon>Hypocreomycetidae</taxon>
        <taxon>Hypocreales</taxon>
        <taxon>Bionectriaceae</taxon>
        <taxon>Clonostachys</taxon>
    </lineage>
</organism>
<sequence>MAGTPRSTGCEACKQRRIKCDKKWPTCSRCKQLNRVCPGPSALFKFVDNGRSQRSSPPGARVRAAARAKQVDQAKSTDLVMVDRSPLKPYGGGRASYGAFRLEVPRPRLTTTADRVGARLVDLLEQDTSSVFCGQMRYLPYIPQRLAQNFCLRECTALFCFAWRQYRCKQPAEKLLVTRQYSRAIHSLRDALHSDQLYTPEMVCAMTLLERVKHFFSIGAVENTRHFRGIQHVLQQKGTPNPDDDLDLALAFEYIGIMQPRIPGKGQDSYVSESPWKEILQEFGQKKLAKNDHNYLWVDPVIYDESLANLSGWIQDIRQIRANPDETRETKDTLYNDISKQHVKLANLITKSVDTATDVASIKKVPDPAFFIGYRYEFESIFVARQFIAGLSLRMRYLRILYDLGALYGSPDGSIYSQYRSVCLQQWMYIPYLSTIDPISALDLAGSISPSFEAADDLELDILLEKLLGVDSYLERLPREKDTLKTTILMEAKLLTGRI</sequence>
<dbReference type="Gene3D" id="4.10.240.10">
    <property type="entry name" value="Zn(2)-C6 fungal-type DNA-binding domain"/>
    <property type="match status" value="1"/>
</dbReference>
<dbReference type="SUPFAM" id="SSF57701">
    <property type="entry name" value="Zn2/Cys6 DNA-binding domain"/>
    <property type="match status" value="1"/>
</dbReference>
<dbReference type="InterPro" id="IPR001138">
    <property type="entry name" value="Zn2Cys6_DnaBD"/>
</dbReference>
<evidence type="ECO:0000313" key="4">
    <source>
        <dbReference type="Proteomes" id="UP000766486"/>
    </source>
</evidence>